<dbReference type="Pfam" id="PF14294">
    <property type="entry name" value="DUF4372"/>
    <property type="match status" value="1"/>
</dbReference>
<evidence type="ECO:0000259" key="1">
    <source>
        <dbReference type="Pfam" id="PF14294"/>
    </source>
</evidence>
<comment type="caution">
    <text evidence="2">The sequence shown here is derived from an EMBL/GenBank/DDBJ whole genome shotgun (WGS) entry which is preliminary data.</text>
</comment>
<gene>
    <name evidence="2" type="ORF">KP78_20390</name>
</gene>
<sequence>MKTLKIDVYTKKLTTESFSKLLLFAQLQEIKSLHELSDGLFDDQLQKEIELDSISISQLHGA</sequence>
<dbReference type="STRING" id="889306.KP78_20390"/>
<name>A0A0C2R600_9BACL</name>
<dbReference type="AlphaFoldDB" id="A0A0C2R600"/>
<dbReference type="InterPro" id="IPR025399">
    <property type="entry name" value="DUF4372"/>
</dbReference>
<evidence type="ECO:0000313" key="3">
    <source>
        <dbReference type="Proteomes" id="UP000031938"/>
    </source>
</evidence>
<feature type="domain" description="DUF4372" evidence="1">
    <location>
        <begin position="5"/>
        <end position="40"/>
    </location>
</feature>
<dbReference type="PATRIC" id="fig|889306.3.peg.2056"/>
<evidence type="ECO:0000313" key="2">
    <source>
        <dbReference type="EMBL" id="KIL45690.1"/>
    </source>
</evidence>
<dbReference type="Proteomes" id="UP000031938">
    <property type="component" value="Unassembled WGS sequence"/>
</dbReference>
<dbReference type="EMBL" id="JXRP01000017">
    <property type="protein sequence ID" value="KIL45690.1"/>
    <property type="molecule type" value="Genomic_DNA"/>
</dbReference>
<organism evidence="2 3">
    <name type="scientific">Jeotgalibacillus soli</name>
    <dbReference type="NCBI Taxonomy" id="889306"/>
    <lineage>
        <taxon>Bacteria</taxon>
        <taxon>Bacillati</taxon>
        <taxon>Bacillota</taxon>
        <taxon>Bacilli</taxon>
        <taxon>Bacillales</taxon>
        <taxon>Caryophanaceae</taxon>
        <taxon>Jeotgalibacillus</taxon>
    </lineage>
</organism>
<keyword evidence="3" id="KW-1185">Reference proteome</keyword>
<accession>A0A0C2R600</accession>
<protein>
    <submittedName>
        <fullName evidence="2">Transposase IS4 family protein</fullName>
    </submittedName>
</protein>
<reference evidence="2 3" key="1">
    <citation type="submission" date="2015-01" db="EMBL/GenBank/DDBJ databases">
        <title>Genome sequencing of Jeotgalibacillus soli.</title>
        <authorList>
            <person name="Goh K.M."/>
            <person name="Chan K.-G."/>
            <person name="Yaakop A.S."/>
            <person name="Ee R."/>
            <person name="Gan H.M."/>
            <person name="Chan C.S."/>
        </authorList>
    </citation>
    <scope>NUCLEOTIDE SEQUENCE [LARGE SCALE GENOMIC DNA]</scope>
    <source>
        <strain evidence="2 3">P9</strain>
    </source>
</reference>
<proteinExistence type="predicted"/>